<keyword evidence="1" id="KW-0472">Membrane</keyword>
<evidence type="ECO:0000256" key="1">
    <source>
        <dbReference type="SAM" id="Phobius"/>
    </source>
</evidence>
<accession>A0ABU5EIU9</accession>
<comment type="caution">
    <text evidence="2">The sequence shown here is derived from an EMBL/GenBank/DDBJ whole genome shotgun (WGS) entry which is preliminary data.</text>
</comment>
<keyword evidence="1" id="KW-0812">Transmembrane</keyword>
<feature type="transmembrane region" description="Helical" evidence="1">
    <location>
        <begin position="21"/>
        <end position="48"/>
    </location>
</feature>
<name>A0ABU5EIU9_9FLAO</name>
<reference evidence="2 3" key="1">
    <citation type="submission" date="2023-11" db="EMBL/GenBank/DDBJ databases">
        <title>Winogradskyella pelagius sp. nov., isolated from coastal sediment.</title>
        <authorList>
            <person name="Li F."/>
        </authorList>
    </citation>
    <scope>NUCLEOTIDE SEQUENCE [LARGE SCALE GENOMIC DNA]</scope>
    <source>
        <strain evidence="2 3">KCTC 23502</strain>
    </source>
</reference>
<feature type="transmembrane region" description="Helical" evidence="1">
    <location>
        <begin position="99"/>
        <end position="118"/>
    </location>
</feature>
<organism evidence="2 3">
    <name type="scientific">Winogradskyella aquimaris</name>
    <dbReference type="NCBI Taxonomy" id="864074"/>
    <lineage>
        <taxon>Bacteria</taxon>
        <taxon>Pseudomonadati</taxon>
        <taxon>Bacteroidota</taxon>
        <taxon>Flavobacteriia</taxon>
        <taxon>Flavobacteriales</taxon>
        <taxon>Flavobacteriaceae</taxon>
        <taxon>Winogradskyella</taxon>
    </lineage>
</organism>
<sequence length="119" mass="14085">MLDTFYISVFNYYKKRFKKQTIAIALFYINVLEISIYLALGSFFLAFANQMKIVTMSLQKFWLLFSLVSLFIVFKNWMRYNGKKRNILNAKHKVKHSISIIWLLPFACIGLAFILLQVL</sequence>
<dbReference type="RefSeq" id="WP_320554463.1">
    <property type="nucleotide sequence ID" value="NZ_JAXDAE010000001.1"/>
</dbReference>
<protein>
    <submittedName>
        <fullName evidence="2">Uncharacterized protein</fullName>
    </submittedName>
</protein>
<gene>
    <name evidence="2" type="ORF">SNF14_01955</name>
</gene>
<keyword evidence="3" id="KW-1185">Reference proteome</keyword>
<dbReference type="Proteomes" id="UP001285855">
    <property type="component" value="Unassembled WGS sequence"/>
</dbReference>
<feature type="transmembrane region" description="Helical" evidence="1">
    <location>
        <begin position="60"/>
        <end position="78"/>
    </location>
</feature>
<keyword evidence="1" id="KW-1133">Transmembrane helix</keyword>
<dbReference type="EMBL" id="JAXDAE010000001">
    <property type="protein sequence ID" value="MDY2586088.1"/>
    <property type="molecule type" value="Genomic_DNA"/>
</dbReference>
<proteinExistence type="predicted"/>
<evidence type="ECO:0000313" key="3">
    <source>
        <dbReference type="Proteomes" id="UP001285855"/>
    </source>
</evidence>
<evidence type="ECO:0000313" key="2">
    <source>
        <dbReference type="EMBL" id="MDY2586088.1"/>
    </source>
</evidence>